<dbReference type="STRING" id="546871.SAMN04488543_3037"/>
<accession>A0A1H1XLY5</accession>
<feature type="domain" description="ANTAR" evidence="2">
    <location>
        <begin position="197"/>
        <end position="258"/>
    </location>
</feature>
<organism evidence="3 4">
    <name type="scientific">Friedmanniella luteola</name>
    <dbReference type="NCBI Taxonomy" id="546871"/>
    <lineage>
        <taxon>Bacteria</taxon>
        <taxon>Bacillati</taxon>
        <taxon>Actinomycetota</taxon>
        <taxon>Actinomycetes</taxon>
        <taxon>Propionibacteriales</taxon>
        <taxon>Nocardioidaceae</taxon>
        <taxon>Friedmanniella</taxon>
    </lineage>
</organism>
<dbReference type="EMBL" id="LT629749">
    <property type="protein sequence ID" value="SDT10237.1"/>
    <property type="molecule type" value="Genomic_DNA"/>
</dbReference>
<dbReference type="PROSITE" id="PS50921">
    <property type="entry name" value="ANTAR"/>
    <property type="match status" value="1"/>
</dbReference>
<feature type="region of interest" description="Disordered" evidence="1">
    <location>
        <begin position="1"/>
        <end position="40"/>
    </location>
</feature>
<evidence type="ECO:0000313" key="3">
    <source>
        <dbReference type="EMBL" id="SDT10237.1"/>
    </source>
</evidence>
<dbReference type="GO" id="GO:0003723">
    <property type="term" value="F:RNA binding"/>
    <property type="evidence" value="ECO:0007669"/>
    <property type="project" value="InterPro"/>
</dbReference>
<dbReference type="InterPro" id="IPR005561">
    <property type="entry name" value="ANTAR"/>
</dbReference>
<dbReference type="OrthoDB" id="7466251at2"/>
<dbReference type="SMART" id="SM01012">
    <property type="entry name" value="ANTAR"/>
    <property type="match status" value="1"/>
</dbReference>
<sequence>MDLSQIDPSPPAQQAVTSAGRRSTSPEVSSTSHHAPSSTSELRVAAALLDAATRMHDSTDPGAVLDVIACEALRLLTADGVLVLVHAQRGPTPVLHRLQSGADADPAVTDLLCKQLADEHLVERSPVTDLERRRMRRLETSGGDGTRTTPWPSLLVADLDSPRSSRPTRLVWYAADDNAFTSSRELAVLFARHAGLALRAVSERHHLLRAVESRTSTGQATGILMNRYHLTAARAFELLRTFSQDRNIKLRDVAEALNHTGELPS</sequence>
<feature type="compositionally biased region" description="Polar residues" evidence="1">
    <location>
        <begin position="12"/>
        <end position="28"/>
    </location>
</feature>
<dbReference type="Pfam" id="PF03861">
    <property type="entry name" value="ANTAR"/>
    <property type="match status" value="1"/>
</dbReference>
<feature type="compositionally biased region" description="Low complexity" evidence="1">
    <location>
        <begin position="29"/>
        <end position="40"/>
    </location>
</feature>
<evidence type="ECO:0000256" key="1">
    <source>
        <dbReference type="SAM" id="MobiDB-lite"/>
    </source>
</evidence>
<dbReference type="AlphaFoldDB" id="A0A1H1XLY5"/>
<gene>
    <name evidence="3" type="ORF">SAMN04488543_3037</name>
</gene>
<keyword evidence="4" id="KW-1185">Reference proteome</keyword>
<name>A0A1H1XLY5_9ACTN</name>
<dbReference type="Gene3D" id="1.10.10.10">
    <property type="entry name" value="Winged helix-like DNA-binding domain superfamily/Winged helix DNA-binding domain"/>
    <property type="match status" value="1"/>
</dbReference>
<protein>
    <submittedName>
        <fullName evidence="3">ANTAR domain-containing protein</fullName>
    </submittedName>
</protein>
<evidence type="ECO:0000259" key="2">
    <source>
        <dbReference type="PROSITE" id="PS50921"/>
    </source>
</evidence>
<evidence type="ECO:0000313" key="4">
    <source>
        <dbReference type="Proteomes" id="UP000199092"/>
    </source>
</evidence>
<reference evidence="3 4" key="1">
    <citation type="submission" date="2016-10" db="EMBL/GenBank/DDBJ databases">
        <authorList>
            <person name="de Groot N.N."/>
        </authorList>
    </citation>
    <scope>NUCLEOTIDE SEQUENCE [LARGE SCALE GENOMIC DNA]</scope>
    <source>
        <strain evidence="3 4">DSM 21741</strain>
    </source>
</reference>
<dbReference type="InterPro" id="IPR036388">
    <property type="entry name" value="WH-like_DNA-bd_sf"/>
</dbReference>
<dbReference type="InterPro" id="IPR011006">
    <property type="entry name" value="CheY-like_superfamily"/>
</dbReference>
<dbReference type="Proteomes" id="UP000199092">
    <property type="component" value="Chromosome I"/>
</dbReference>
<dbReference type="SUPFAM" id="SSF52172">
    <property type="entry name" value="CheY-like"/>
    <property type="match status" value="1"/>
</dbReference>
<proteinExistence type="predicted"/>
<dbReference type="RefSeq" id="WP_091413893.1">
    <property type="nucleotide sequence ID" value="NZ_LT629749.1"/>
</dbReference>